<keyword evidence="3" id="KW-0862">Zinc</keyword>
<evidence type="ECO:0000313" key="6">
    <source>
        <dbReference type="EMBL" id="POP43491.1"/>
    </source>
</evidence>
<comment type="caution">
    <text evidence="6">The sequence shown here is derived from an EMBL/GenBank/DDBJ whole genome shotgun (WGS) entry which is preliminary data.</text>
</comment>
<dbReference type="GO" id="GO:0046872">
    <property type="term" value="F:metal ion binding"/>
    <property type="evidence" value="ECO:0007669"/>
    <property type="project" value="UniProtKB-KW"/>
</dbReference>
<dbReference type="SMART" id="SM00863">
    <property type="entry name" value="tRNA_SAD"/>
    <property type="match status" value="1"/>
</dbReference>
<dbReference type="Proteomes" id="UP000237073">
    <property type="component" value="Unassembled WGS sequence"/>
</dbReference>
<dbReference type="SUPFAM" id="SSF50447">
    <property type="entry name" value="Translation proteins"/>
    <property type="match status" value="1"/>
</dbReference>
<dbReference type="GO" id="GO:0005524">
    <property type="term" value="F:ATP binding"/>
    <property type="evidence" value="ECO:0007669"/>
    <property type="project" value="InterPro"/>
</dbReference>
<dbReference type="PANTHER" id="PTHR43462">
    <property type="entry name" value="ALANYL-TRNA EDITING PROTEIN"/>
    <property type="match status" value="1"/>
</dbReference>
<dbReference type="Pfam" id="PF07973">
    <property type="entry name" value="tRNA_SAD"/>
    <property type="match status" value="1"/>
</dbReference>
<dbReference type="PANTHER" id="PTHR43462:SF2">
    <property type="entry name" value="THREONYL AND ALANYL TRNA SYNTHETASE SECOND ADDITIONAL DOMAIN-CONTAINING PROTEIN"/>
    <property type="match status" value="1"/>
</dbReference>
<evidence type="ECO:0000256" key="3">
    <source>
        <dbReference type="ARBA" id="ARBA00022833"/>
    </source>
</evidence>
<dbReference type="OrthoDB" id="9812949at2"/>
<dbReference type="InterPro" id="IPR051335">
    <property type="entry name" value="Alanyl-tRNA_Editing_Enzymes"/>
</dbReference>
<evidence type="ECO:0000313" key="7">
    <source>
        <dbReference type="Proteomes" id="UP000237073"/>
    </source>
</evidence>
<name>A0A2P5GJ04_9ENTR</name>
<protein>
    <recommendedName>
        <fullName evidence="4">Threonyl/alanyl tRNA synthetase SAD domain-containing protein</fullName>
    </recommendedName>
</protein>
<dbReference type="EMBL" id="PQGE01000028">
    <property type="protein sequence ID" value="POP41307.1"/>
    <property type="molecule type" value="Genomic_DNA"/>
</dbReference>
<dbReference type="Gene3D" id="2.40.30.130">
    <property type="match status" value="1"/>
</dbReference>
<dbReference type="RefSeq" id="WP_103678440.1">
    <property type="nucleotide sequence ID" value="NZ_PQGD01000024.1"/>
</dbReference>
<keyword evidence="2" id="KW-0479">Metal-binding</keyword>
<dbReference type="SUPFAM" id="SSF55186">
    <property type="entry name" value="ThrRS/AlaRS common domain"/>
    <property type="match status" value="1"/>
</dbReference>
<evidence type="ECO:0000256" key="2">
    <source>
        <dbReference type="ARBA" id="ARBA00022723"/>
    </source>
</evidence>
<dbReference type="InterPro" id="IPR018163">
    <property type="entry name" value="Thr/Ala-tRNA-synth_IIc_edit"/>
</dbReference>
<dbReference type="EMBL" id="PQGD01000024">
    <property type="protein sequence ID" value="POP43491.1"/>
    <property type="molecule type" value="Genomic_DNA"/>
</dbReference>
<gene>
    <name evidence="6" type="ORF">CHU32_22915</name>
    <name evidence="5" type="ORF">CHU33_23615</name>
</gene>
<evidence type="ECO:0000313" key="5">
    <source>
        <dbReference type="EMBL" id="POP41307.1"/>
    </source>
</evidence>
<feature type="domain" description="Threonyl/alanyl tRNA synthetase SAD" evidence="4">
    <location>
        <begin position="163"/>
        <end position="204"/>
    </location>
</feature>
<dbReference type="GO" id="GO:0043039">
    <property type="term" value="P:tRNA aminoacylation"/>
    <property type="evidence" value="ECO:0007669"/>
    <property type="project" value="InterPro"/>
</dbReference>
<evidence type="ECO:0000313" key="8">
    <source>
        <dbReference type="Proteomes" id="UP000247005"/>
    </source>
</evidence>
<reference evidence="7 8" key="1">
    <citation type="submission" date="2018-01" db="EMBL/GenBank/DDBJ databases">
        <title>Superficieibacter electus gen. nov., sp. nov., an extended-spectrum beta-lactamase possessing member of the Enterobacteriaceae family, isolated from intensive care unit surfaces.</title>
        <authorList>
            <person name="Potter R.F."/>
            <person name="D'Souza A.W."/>
        </authorList>
    </citation>
    <scope>NUCLEOTIDE SEQUENCE [LARGE SCALE GENOMIC DNA]</scope>
    <source>
        <strain evidence="6 8">BP-1</strain>
        <strain evidence="5 7">BP-2</strain>
    </source>
</reference>
<dbReference type="GO" id="GO:0004812">
    <property type="term" value="F:aminoacyl-tRNA ligase activity"/>
    <property type="evidence" value="ECO:0007669"/>
    <property type="project" value="InterPro"/>
</dbReference>
<dbReference type="InterPro" id="IPR012947">
    <property type="entry name" value="tRNA_SAD"/>
</dbReference>
<evidence type="ECO:0000256" key="1">
    <source>
        <dbReference type="ARBA" id="ARBA00001947"/>
    </source>
</evidence>
<organism evidence="6 8">
    <name type="scientific">Superficieibacter electus</name>
    <dbReference type="NCBI Taxonomy" id="2022662"/>
    <lineage>
        <taxon>Bacteria</taxon>
        <taxon>Pseudomonadati</taxon>
        <taxon>Pseudomonadota</taxon>
        <taxon>Gammaproteobacteria</taxon>
        <taxon>Enterobacterales</taxon>
        <taxon>Enterobacteriaceae</taxon>
        <taxon>Superficieibacter</taxon>
    </lineage>
</organism>
<dbReference type="Gene3D" id="3.30.980.10">
    <property type="entry name" value="Threonyl-trna Synthetase, Chain A, domain 2"/>
    <property type="match status" value="1"/>
</dbReference>
<proteinExistence type="predicted"/>
<dbReference type="InterPro" id="IPR009000">
    <property type="entry name" value="Transl_B-barrel_sf"/>
</dbReference>
<sequence length="209" mass="22724">MTERLYYTSDALTGHAQVINVTPDEEGRYMIELDKTLFHPQGGGQPADRGQIAGITVEGVVQRDDRIVHLLAEPLATGEVEMRVDATTRLQHARLHSAGHLIGLAGEQCGWRPVKAHHWPGEGKITFAASGHAAQPEVSMLLTLIHQWLADDLPRHISCEDGLRMVSFGDLLAYPCGGTHVANLAAVGEVEITQIKVKKGQLLVSYTLA</sequence>
<dbReference type="AlphaFoldDB" id="A0A2P5GJ04"/>
<evidence type="ECO:0000259" key="4">
    <source>
        <dbReference type="SMART" id="SM00863"/>
    </source>
</evidence>
<comment type="cofactor">
    <cofactor evidence="1">
        <name>Zn(2+)</name>
        <dbReference type="ChEBI" id="CHEBI:29105"/>
    </cofactor>
</comment>
<keyword evidence="7" id="KW-1185">Reference proteome</keyword>
<accession>A0A2P5GJ04</accession>
<dbReference type="Proteomes" id="UP000247005">
    <property type="component" value="Unassembled WGS sequence"/>
</dbReference>